<geneLocation type="mitochondrion" evidence="1"/>
<protein>
    <submittedName>
        <fullName evidence="1">Uncharacterized protein orf287</fullName>
    </submittedName>
</protein>
<accession>E9P6C2</accession>
<proteinExistence type="predicted"/>
<sequence length="287" mass="35492">MSKFSSHLKIFKKLSNNNLISKFSNNLYNKKKKTFNPIQKLEIKKKLDYLFLILQAKKLLKYILTTVSETQLENFYKKSFFFNKNEKKKYNFNLFLERKTDFSLLNLKLFDSILQIRSYLKNNFIYLNNNNIYFKKINHNYIVTINNYILFLNYKYNLKEIIKLFIFKKAKKKKRIYFFFKQYSFKSKNLNYLNLTYIKNFQKVKYAYFLYKYLIFIRLKKNQNQVFYKNLKFFFNKKKLNFIFYKDQKILKNNFEICFNTSIKNIEVSNPYFLSFIFNYYQAKIGV</sequence>
<name>E9P6C2_9EUKA</name>
<organism evidence="1">
    <name type="scientific">Glaucocystis nostochinearum</name>
    <dbReference type="NCBI Taxonomy" id="38271"/>
    <lineage>
        <taxon>Eukaryota</taxon>
        <taxon>Glaucocystophyceae</taxon>
        <taxon>Glaucocystales</taxon>
        <taxon>Glaucocystaceae</taxon>
        <taxon>Glaucocystis</taxon>
    </lineage>
</organism>
<keyword evidence="1" id="KW-0496">Mitochondrion</keyword>
<reference evidence="1" key="1">
    <citation type="submission" date="2011-01" db="EMBL/GenBank/DDBJ databases">
        <authorList>
            <person name="Lang B.F."/>
            <person name="Burger G.B."/>
        </authorList>
    </citation>
    <scope>NUCLEOTIDE SEQUENCE</scope>
    <source>
        <strain evidence="1">UTEX 64</strain>
    </source>
</reference>
<dbReference type="EMBL" id="HQ908425">
    <property type="protein sequence ID" value="ADW83106.1"/>
    <property type="molecule type" value="Genomic_DNA"/>
</dbReference>
<dbReference type="GeneID" id="10210847"/>
<evidence type="ECO:0000313" key="1">
    <source>
        <dbReference type="EMBL" id="ADW83106.1"/>
    </source>
</evidence>
<gene>
    <name evidence="1" type="primary">orf287</name>
</gene>
<dbReference type="AlphaFoldDB" id="E9P6C2"/>
<dbReference type="RefSeq" id="YP_004222734.1">
    <property type="nucleotide sequence ID" value="NC_015117.1"/>
</dbReference>